<name>A0A3B0VDJ6_9ZZZZ</name>
<dbReference type="AlphaFoldDB" id="A0A3B0VDJ6"/>
<organism evidence="1">
    <name type="scientific">hydrothermal vent metagenome</name>
    <dbReference type="NCBI Taxonomy" id="652676"/>
    <lineage>
        <taxon>unclassified sequences</taxon>
        <taxon>metagenomes</taxon>
        <taxon>ecological metagenomes</taxon>
    </lineage>
</organism>
<protein>
    <recommendedName>
        <fullName evidence="2">Shikimate dehydrogenase</fullName>
    </recommendedName>
</protein>
<accession>A0A3B0VDJ6</accession>
<proteinExistence type="predicted"/>
<reference evidence="1" key="1">
    <citation type="submission" date="2018-06" db="EMBL/GenBank/DDBJ databases">
        <authorList>
            <person name="Zhirakovskaya E."/>
        </authorList>
    </citation>
    <scope>NUCLEOTIDE SEQUENCE</scope>
</reference>
<feature type="non-terminal residue" evidence="1">
    <location>
        <position position="142"/>
    </location>
</feature>
<dbReference type="EMBL" id="UOEU01000850">
    <property type="protein sequence ID" value="VAW41595.1"/>
    <property type="molecule type" value="Genomic_DNA"/>
</dbReference>
<gene>
    <name evidence="1" type="ORF">MNBD_CHLOROFLEXI01-4098</name>
</gene>
<evidence type="ECO:0000313" key="1">
    <source>
        <dbReference type="EMBL" id="VAW41595.1"/>
    </source>
</evidence>
<sequence length="142" mass="15687">MQDSFAFIIHPLNPKRDVSRKYPTLGKLPAWLIEFLSIFYPPVFISEIEGVQSAENGRFLKGWFVACPLTPNMMLRLPTQVVYRKIIQTGRLAEKLGARILGLGAFTSVVGDAGITIAKHLNIPVTTGDSYTIAQAVKAVQE</sequence>
<evidence type="ECO:0008006" key="2">
    <source>
        <dbReference type="Google" id="ProtNLM"/>
    </source>
</evidence>